<accession>A0ABQ5LSJ6</accession>
<evidence type="ECO:0000313" key="2">
    <source>
        <dbReference type="Proteomes" id="UP001144205"/>
    </source>
</evidence>
<evidence type="ECO:0000313" key="1">
    <source>
        <dbReference type="EMBL" id="GKY87588.1"/>
    </source>
</evidence>
<comment type="caution">
    <text evidence="1">The sequence shown here is derived from an EMBL/GenBank/DDBJ whole genome shotgun (WGS) entry which is preliminary data.</text>
</comment>
<gene>
    <name evidence="1" type="ORF">STA1M1_14570</name>
</gene>
<protein>
    <recommendedName>
        <fullName evidence="3">MarR family transcriptional regulator</fullName>
    </recommendedName>
</protein>
<name>A0ABQ5LSJ6_9RHOB</name>
<organism evidence="1 2">
    <name type="scientific">Sinisalibacter aestuarii</name>
    <dbReference type="NCBI Taxonomy" id="2949426"/>
    <lineage>
        <taxon>Bacteria</taxon>
        <taxon>Pseudomonadati</taxon>
        <taxon>Pseudomonadota</taxon>
        <taxon>Alphaproteobacteria</taxon>
        <taxon>Rhodobacterales</taxon>
        <taxon>Roseobacteraceae</taxon>
        <taxon>Sinisalibacter</taxon>
    </lineage>
</organism>
<dbReference type="RefSeq" id="WP_281841573.1">
    <property type="nucleotide sequence ID" value="NZ_BROH01000003.1"/>
</dbReference>
<reference evidence="1" key="1">
    <citation type="journal article" date="2023" name="Int. J. Syst. Evol. Microbiol.">
        <title>Sinisalibacter aestuarii sp. nov., isolated from estuarine sediment of the Arakawa River.</title>
        <authorList>
            <person name="Arafat S.T."/>
            <person name="Hirano S."/>
            <person name="Sato A."/>
            <person name="Takeuchi K."/>
            <person name="Yasuda T."/>
            <person name="Terahara T."/>
            <person name="Hamada M."/>
            <person name="Kobayashi T."/>
        </authorList>
    </citation>
    <scope>NUCLEOTIDE SEQUENCE</scope>
    <source>
        <strain evidence="1">B-399</strain>
    </source>
</reference>
<proteinExistence type="predicted"/>
<dbReference type="Gene3D" id="3.30.70.1230">
    <property type="entry name" value="Nucleotide cyclase"/>
    <property type="match status" value="1"/>
</dbReference>
<dbReference type="EMBL" id="BROH01000003">
    <property type="protein sequence ID" value="GKY87588.1"/>
    <property type="molecule type" value="Genomic_DNA"/>
</dbReference>
<keyword evidence="2" id="KW-1185">Reference proteome</keyword>
<evidence type="ECO:0008006" key="3">
    <source>
        <dbReference type="Google" id="ProtNLM"/>
    </source>
</evidence>
<sequence length="218" mass="23278">MSMPAHTVAVLTGDLIGSTASGETATDEAMASLHKTTVEIAKWRGVSPPLRFFDRYRGDGWQILLTHPAYALRATLVLAATLASTAELPRTRIGIGIGPADIPDNKDFAASTGAAFIASGHALDTLPRARVFAIEGEHVTSLHRAILALAEELSGRWTPEQAEATALYLSPRQPTLAAIAERLGISTQAVSYRIRGAGARALRDAATWWEQDAEDRAP</sequence>
<dbReference type="InterPro" id="IPR029787">
    <property type="entry name" value="Nucleotide_cyclase"/>
</dbReference>
<dbReference type="SUPFAM" id="SSF55073">
    <property type="entry name" value="Nucleotide cyclase"/>
    <property type="match status" value="1"/>
</dbReference>
<dbReference type="Proteomes" id="UP001144205">
    <property type="component" value="Unassembled WGS sequence"/>
</dbReference>